<evidence type="ECO:0000313" key="3">
    <source>
        <dbReference type="Proteomes" id="UP001250858"/>
    </source>
</evidence>
<name>A0ABY9RN18_9ACTN</name>
<dbReference type="EMBL" id="CP133762">
    <property type="protein sequence ID" value="WMX48689.1"/>
    <property type="molecule type" value="Genomic_DNA"/>
</dbReference>
<organism evidence="1 3">
    <name type="scientific">Streptomyces roseicoloratus</name>
    <dbReference type="NCBI Taxonomy" id="2508722"/>
    <lineage>
        <taxon>Bacteria</taxon>
        <taxon>Bacillati</taxon>
        <taxon>Actinomycetota</taxon>
        <taxon>Actinomycetes</taxon>
        <taxon>Kitasatosporales</taxon>
        <taxon>Streptomycetaceae</taxon>
        <taxon>Streptomyces</taxon>
    </lineage>
</organism>
<evidence type="ECO:0000313" key="2">
    <source>
        <dbReference type="EMBL" id="WMX48689.1"/>
    </source>
</evidence>
<dbReference type="EMBL" id="CP133762">
    <property type="protein sequence ID" value="WMX43586.1"/>
    <property type="molecule type" value="Genomic_DNA"/>
</dbReference>
<keyword evidence="3" id="KW-1185">Reference proteome</keyword>
<gene>
    <name evidence="1" type="ORF">RGF97_00010</name>
    <name evidence="2" type="ORF">RGF97_33260</name>
</gene>
<reference evidence="1 3" key="1">
    <citation type="submission" date="2023-09" db="EMBL/GenBank/DDBJ databases">
        <title>Complete genome of Streptomyces roseicoloratus T14.</title>
        <authorList>
            <person name="Bashizi T."/>
            <person name="Kim M.-J."/>
            <person name="Lee G."/>
            <person name="Tagele S.B."/>
            <person name="Shin J.-H."/>
        </authorList>
    </citation>
    <scope>NUCLEOTIDE SEQUENCE [LARGE SCALE GENOMIC DNA]</scope>
    <source>
        <strain evidence="1 3">T14</strain>
    </source>
</reference>
<protein>
    <submittedName>
        <fullName evidence="1">Uncharacterized protein</fullName>
    </submittedName>
</protein>
<sequence>MFFVISMTPPAMSPRTISGFSAAAEDEVAQLAAQPTKAFGEGGLLASFQRCVCWGDPGQVSYWG</sequence>
<proteinExistence type="predicted"/>
<accession>A0ABY9RN18</accession>
<evidence type="ECO:0000313" key="1">
    <source>
        <dbReference type="EMBL" id="WMX43586.1"/>
    </source>
</evidence>
<dbReference type="Proteomes" id="UP001250858">
    <property type="component" value="Chromosome"/>
</dbReference>
<dbReference type="RefSeq" id="WP_246095276.1">
    <property type="nucleotide sequence ID" value="NZ_CP133762.1"/>
</dbReference>